<dbReference type="SUPFAM" id="SSF51161">
    <property type="entry name" value="Trimeric LpxA-like enzymes"/>
    <property type="match status" value="1"/>
</dbReference>
<comment type="caution">
    <text evidence="3">The sequence shown here is derived from an EMBL/GenBank/DDBJ whole genome shotgun (WGS) entry which is preliminary data.</text>
</comment>
<dbReference type="GO" id="GO:0005829">
    <property type="term" value="C:cytosol"/>
    <property type="evidence" value="ECO:0007669"/>
    <property type="project" value="TreeGrafter"/>
</dbReference>
<reference evidence="3" key="2">
    <citation type="submission" date="2020-09" db="EMBL/GenBank/DDBJ databases">
        <authorList>
            <person name="Sun Q."/>
            <person name="Kim S."/>
        </authorList>
    </citation>
    <scope>NUCLEOTIDE SEQUENCE</scope>
    <source>
        <strain evidence="3">KCTC 12870</strain>
    </source>
</reference>
<reference evidence="3" key="1">
    <citation type="journal article" date="2014" name="Int. J. Syst. Evol. Microbiol.">
        <title>Complete genome sequence of Corynebacterium casei LMG S-19264T (=DSM 44701T), isolated from a smear-ripened cheese.</title>
        <authorList>
            <consortium name="US DOE Joint Genome Institute (JGI-PGF)"/>
            <person name="Walter F."/>
            <person name="Albersmeier A."/>
            <person name="Kalinowski J."/>
            <person name="Ruckert C."/>
        </authorList>
    </citation>
    <scope>NUCLEOTIDE SEQUENCE</scope>
    <source>
        <strain evidence="3">KCTC 12870</strain>
    </source>
</reference>
<dbReference type="PANTHER" id="PTHR23416:SF23">
    <property type="entry name" value="ACETYLTRANSFERASE C18B11.09C-RELATED"/>
    <property type="match status" value="1"/>
</dbReference>
<evidence type="ECO:0000313" key="4">
    <source>
        <dbReference type="Proteomes" id="UP000642829"/>
    </source>
</evidence>
<protein>
    <submittedName>
        <fullName evidence="3">Acetyltransferase</fullName>
    </submittedName>
</protein>
<evidence type="ECO:0000313" key="3">
    <source>
        <dbReference type="EMBL" id="GHB91985.1"/>
    </source>
</evidence>
<evidence type="ECO:0000256" key="2">
    <source>
        <dbReference type="ARBA" id="ARBA00022679"/>
    </source>
</evidence>
<organism evidence="3 4">
    <name type="scientific">Cerasicoccus arenae</name>
    <dbReference type="NCBI Taxonomy" id="424488"/>
    <lineage>
        <taxon>Bacteria</taxon>
        <taxon>Pseudomonadati</taxon>
        <taxon>Verrucomicrobiota</taxon>
        <taxon>Opitutia</taxon>
        <taxon>Puniceicoccales</taxon>
        <taxon>Cerasicoccaceae</taxon>
        <taxon>Cerasicoccus</taxon>
    </lineage>
</organism>
<dbReference type="CDD" id="cd05825">
    <property type="entry name" value="LbH_wcaF_like"/>
    <property type="match status" value="1"/>
</dbReference>
<keyword evidence="4" id="KW-1185">Reference proteome</keyword>
<dbReference type="PANTHER" id="PTHR23416">
    <property type="entry name" value="SIALIC ACID SYNTHASE-RELATED"/>
    <property type="match status" value="1"/>
</dbReference>
<name>A0A8J3GC49_9BACT</name>
<dbReference type="EMBL" id="BMXG01000002">
    <property type="protein sequence ID" value="GHB91985.1"/>
    <property type="molecule type" value="Genomic_DNA"/>
</dbReference>
<comment type="similarity">
    <text evidence="1">Belongs to the transferase hexapeptide repeat family.</text>
</comment>
<dbReference type="AlphaFoldDB" id="A0A8J3GC49"/>
<accession>A0A8J3GC49</accession>
<gene>
    <name evidence="3" type="primary">bme4</name>
    <name evidence="3" type="ORF">GCM10007047_03680</name>
</gene>
<sequence>MDESNPIHQDLAAHRLNQNYPRSILIKRVIWGALKVLFRFSPRPLYEFRNWLLRKMGAEIGEKVVIYPQAEIFFPWNLKVGDHSIISWDVKVYNLGPIEIGSHTLVSQGVQLCAGTHEFRKPNLPLITPPIAVGSGVWICAGAFIGPGVTIANNAVVGARAIVIKDITEPGVIVAGNPARVIGKR</sequence>
<evidence type="ECO:0000256" key="1">
    <source>
        <dbReference type="ARBA" id="ARBA00007274"/>
    </source>
</evidence>
<dbReference type="InterPro" id="IPR051159">
    <property type="entry name" value="Hexapeptide_acetyltransf"/>
</dbReference>
<dbReference type="Gene3D" id="2.160.10.10">
    <property type="entry name" value="Hexapeptide repeat proteins"/>
    <property type="match status" value="1"/>
</dbReference>
<keyword evidence="2" id="KW-0808">Transferase</keyword>
<dbReference type="GO" id="GO:0008374">
    <property type="term" value="F:O-acyltransferase activity"/>
    <property type="evidence" value="ECO:0007669"/>
    <property type="project" value="TreeGrafter"/>
</dbReference>
<proteinExistence type="inferred from homology"/>
<dbReference type="InterPro" id="IPR011004">
    <property type="entry name" value="Trimer_LpxA-like_sf"/>
</dbReference>
<dbReference type="Proteomes" id="UP000642829">
    <property type="component" value="Unassembled WGS sequence"/>
</dbReference>